<proteinExistence type="predicted"/>
<reference evidence="1" key="1">
    <citation type="journal article" date="2021" name="Proc. Natl. Acad. Sci. U.S.A.">
        <title>A Catalog of Tens of Thousands of Viruses from Human Metagenomes Reveals Hidden Associations with Chronic Diseases.</title>
        <authorList>
            <person name="Tisza M.J."/>
            <person name="Buck C.B."/>
        </authorList>
    </citation>
    <scope>NUCLEOTIDE SEQUENCE</scope>
    <source>
        <strain evidence="1">CtelJ1</strain>
    </source>
</reference>
<sequence length="128" mass="14543">MLTPKDTGFIDIHGDPIKTGDWFIFKGSFYRVNGTPEKPVLAKYGKYGHDDIPLADAIENTQDPMLTIVPVKFNGAKRCAQCGETKPYDEFAINLSRRDLHFPYCRSCTKMRQMGYHTPVEGKRAQRA</sequence>
<dbReference type="EMBL" id="BK016184">
    <property type="protein sequence ID" value="DAG00926.1"/>
    <property type="molecule type" value="Genomic_DNA"/>
</dbReference>
<protein>
    <submittedName>
        <fullName evidence="1">Meiotic chromosome segregation protein</fullName>
    </submittedName>
</protein>
<organism evidence="1">
    <name type="scientific">CrAss-like virus sp. ctelJ1</name>
    <dbReference type="NCBI Taxonomy" id="2825838"/>
    <lineage>
        <taxon>Viruses</taxon>
        <taxon>Duplodnaviria</taxon>
        <taxon>Heunggongvirae</taxon>
        <taxon>Uroviricota</taxon>
        <taxon>Caudoviricetes</taxon>
        <taxon>Crassvirales</taxon>
    </lineage>
</organism>
<name>A0A8S5V2J4_9CAUD</name>
<evidence type="ECO:0000313" key="1">
    <source>
        <dbReference type="EMBL" id="DAG00926.1"/>
    </source>
</evidence>
<accession>A0A8S5V2J4</accession>